<keyword evidence="3" id="KW-0507">mRNA processing</keyword>
<dbReference type="EMBL" id="CAJFCJ010000001">
    <property type="protein sequence ID" value="CAD5111244.1"/>
    <property type="molecule type" value="Genomic_DNA"/>
</dbReference>
<dbReference type="PANTHER" id="PTHR16196">
    <property type="entry name" value="CELL CYCLE CONTROL PROTEIN CWF25"/>
    <property type="match status" value="1"/>
</dbReference>
<keyword evidence="7" id="KW-0539">Nucleus</keyword>
<keyword evidence="10" id="KW-1185">Reference proteome</keyword>
<feature type="compositionally biased region" description="Basic residues" evidence="8">
    <location>
        <begin position="131"/>
        <end position="146"/>
    </location>
</feature>
<reference evidence="9 10" key="1">
    <citation type="submission" date="2020-08" db="EMBL/GenBank/DDBJ databases">
        <authorList>
            <person name="Hejnol A."/>
        </authorList>
    </citation>
    <scope>NUCLEOTIDE SEQUENCE [LARGE SCALE GENOMIC DNA]</scope>
</reference>
<comment type="subcellular location">
    <subcellularLocation>
        <location evidence="1">Nucleus</location>
    </subcellularLocation>
</comment>
<evidence type="ECO:0000256" key="2">
    <source>
        <dbReference type="ARBA" id="ARBA00006695"/>
    </source>
</evidence>
<dbReference type="InterPro" id="IPR051376">
    <property type="entry name" value="CWC25_splicing_factor"/>
</dbReference>
<gene>
    <name evidence="9" type="ORF">DGYR_LOCUS566</name>
</gene>
<keyword evidence="4" id="KW-0747">Spliceosome</keyword>
<comment type="caution">
    <text evidence="9">The sequence shown here is derived from an EMBL/GenBank/DDBJ whole genome shotgun (WGS) entry which is preliminary data.</text>
</comment>
<evidence type="ECO:0000256" key="1">
    <source>
        <dbReference type="ARBA" id="ARBA00004123"/>
    </source>
</evidence>
<evidence type="ECO:0000256" key="7">
    <source>
        <dbReference type="ARBA" id="ARBA00023242"/>
    </source>
</evidence>
<dbReference type="Pfam" id="PF12542">
    <property type="entry name" value="CWC25"/>
    <property type="match status" value="1"/>
</dbReference>
<feature type="compositionally biased region" description="Basic residues" evidence="8">
    <location>
        <begin position="173"/>
        <end position="193"/>
    </location>
</feature>
<dbReference type="AlphaFoldDB" id="A0A7I8V6K1"/>
<keyword evidence="6" id="KW-0508">mRNA splicing</keyword>
<comment type="similarity">
    <text evidence="2">Belongs to the CWC25 family.</text>
</comment>
<feature type="compositionally biased region" description="Basic and acidic residues" evidence="8">
    <location>
        <begin position="194"/>
        <end position="241"/>
    </location>
</feature>
<evidence type="ECO:0000256" key="3">
    <source>
        <dbReference type="ARBA" id="ARBA00022664"/>
    </source>
</evidence>
<dbReference type="InterPro" id="IPR022209">
    <property type="entry name" value="CWC25"/>
</dbReference>
<dbReference type="Proteomes" id="UP000549394">
    <property type="component" value="Unassembled WGS sequence"/>
</dbReference>
<dbReference type="PANTHER" id="PTHR16196:SF0">
    <property type="entry name" value="PRE-MRNA-SPLICING FACTOR CWC25 HOMOLOG"/>
    <property type="match status" value="1"/>
</dbReference>
<feature type="compositionally biased region" description="Basic and acidic residues" evidence="8">
    <location>
        <begin position="272"/>
        <end position="283"/>
    </location>
</feature>
<evidence type="ECO:0000256" key="8">
    <source>
        <dbReference type="SAM" id="MobiDB-lite"/>
    </source>
</evidence>
<feature type="compositionally biased region" description="Basic and acidic residues" evidence="8">
    <location>
        <begin position="155"/>
        <end position="172"/>
    </location>
</feature>
<evidence type="ECO:0000256" key="6">
    <source>
        <dbReference type="ARBA" id="ARBA00023187"/>
    </source>
</evidence>
<dbReference type="GO" id="GO:0005684">
    <property type="term" value="C:U2-type spliceosomal complex"/>
    <property type="evidence" value="ECO:0007669"/>
    <property type="project" value="TreeGrafter"/>
</dbReference>
<feature type="region of interest" description="Disordered" evidence="8">
    <location>
        <begin position="116"/>
        <end position="283"/>
    </location>
</feature>
<proteinExistence type="inferred from homology"/>
<sequence>MNKSKNIDIDSMDPDERRKLQKMLKERMEKESEGSSKDQMKWMYSGDKVDEEEYLLGKKIPDKHFLKDEKEKPETVPGSNFDDVIKRRTELDMQAKMKEDPFFMIKQKEEEAKKRLLQNPIKLKELQKIVQKPKKEKKKKKKKKRRDSSSDSGDEIYKKYLELVKKKEEKEKERKRKRSKSPEIKHKKSHKTKKLTEEEKERKRQDMMKNAKWREEERNESIKRHKEQEKKEEERLNERRKNLYLSHMMADHANSSTVEDRLRRNRHNLQKRSGDFDSKFAKR</sequence>
<evidence type="ECO:0000256" key="5">
    <source>
        <dbReference type="ARBA" id="ARBA00023054"/>
    </source>
</evidence>
<evidence type="ECO:0000256" key="4">
    <source>
        <dbReference type="ARBA" id="ARBA00022728"/>
    </source>
</evidence>
<evidence type="ECO:0000313" key="10">
    <source>
        <dbReference type="Proteomes" id="UP000549394"/>
    </source>
</evidence>
<accession>A0A7I8V6K1</accession>
<dbReference type="OrthoDB" id="21123at2759"/>
<evidence type="ECO:0000313" key="9">
    <source>
        <dbReference type="EMBL" id="CAD5111244.1"/>
    </source>
</evidence>
<protein>
    <submittedName>
        <fullName evidence="9">DgyrCDS572</fullName>
    </submittedName>
</protein>
<name>A0A7I8V6K1_9ANNE</name>
<dbReference type="GO" id="GO:0000398">
    <property type="term" value="P:mRNA splicing, via spliceosome"/>
    <property type="evidence" value="ECO:0007669"/>
    <property type="project" value="TreeGrafter"/>
</dbReference>
<keyword evidence="5" id="KW-0175">Coiled coil</keyword>
<organism evidence="9 10">
    <name type="scientific">Dimorphilus gyrociliatus</name>
    <dbReference type="NCBI Taxonomy" id="2664684"/>
    <lineage>
        <taxon>Eukaryota</taxon>
        <taxon>Metazoa</taxon>
        <taxon>Spiralia</taxon>
        <taxon>Lophotrochozoa</taxon>
        <taxon>Annelida</taxon>
        <taxon>Polychaeta</taxon>
        <taxon>Polychaeta incertae sedis</taxon>
        <taxon>Dinophilidae</taxon>
        <taxon>Dimorphilus</taxon>
    </lineage>
</organism>